<dbReference type="OrthoDB" id="2472181at2"/>
<dbReference type="InterPro" id="IPR036736">
    <property type="entry name" value="ACP-like_sf"/>
</dbReference>
<dbReference type="SUPFAM" id="SSF52777">
    <property type="entry name" value="CoA-dependent acyltransferases"/>
    <property type="match status" value="4"/>
</dbReference>
<dbReference type="InterPro" id="IPR045851">
    <property type="entry name" value="AMP-bd_C_sf"/>
</dbReference>
<dbReference type="NCBIfam" id="NF003417">
    <property type="entry name" value="PRK04813.1"/>
    <property type="match status" value="2"/>
</dbReference>
<dbReference type="InterPro" id="IPR009081">
    <property type="entry name" value="PP-bd_ACP"/>
</dbReference>
<dbReference type="Proteomes" id="UP000270343">
    <property type="component" value="Unassembled WGS sequence"/>
</dbReference>
<dbReference type="Pfam" id="PF13193">
    <property type="entry name" value="AMP-binding_C"/>
    <property type="match status" value="2"/>
</dbReference>
<dbReference type="InterPro" id="IPR023213">
    <property type="entry name" value="CAT-like_dom_sf"/>
</dbReference>
<protein>
    <submittedName>
        <fullName evidence="6">Non-ribosomal peptide synthetase</fullName>
    </submittedName>
</protein>
<dbReference type="NCBIfam" id="TIGR01733">
    <property type="entry name" value="AA-adenyl-dom"/>
    <property type="match status" value="2"/>
</dbReference>
<evidence type="ECO:0000256" key="1">
    <source>
        <dbReference type="ARBA" id="ARBA00001957"/>
    </source>
</evidence>
<dbReference type="PANTHER" id="PTHR45527:SF14">
    <property type="entry name" value="PLIPASTATIN SYNTHASE SUBUNIT B"/>
    <property type="match status" value="1"/>
</dbReference>
<accession>A0A3B0BHV3</accession>
<dbReference type="PROSITE" id="PS00012">
    <property type="entry name" value="PHOSPHOPANTETHEINE"/>
    <property type="match status" value="1"/>
</dbReference>
<dbReference type="Pfam" id="PF00550">
    <property type="entry name" value="PP-binding"/>
    <property type="match status" value="2"/>
</dbReference>
<dbReference type="Pfam" id="PF00975">
    <property type="entry name" value="Thioesterase"/>
    <property type="match status" value="1"/>
</dbReference>
<dbReference type="Gene3D" id="3.40.50.980">
    <property type="match status" value="2"/>
</dbReference>
<dbReference type="Gene3D" id="3.30.559.10">
    <property type="entry name" value="Chloramphenicol acetyltransferase-like domain"/>
    <property type="match status" value="2"/>
</dbReference>
<dbReference type="SUPFAM" id="SSF56801">
    <property type="entry name" value="Acetyl-CoA synthetase-like"/>
    <property type="match status" value="2"/>
</dbReference>
<dbReference type="Gene3D" id="2.30.38.10">
    <property type="entry name" value="Luciferase, Domain 3"/>
    <property type="match status" value="1"/>
</dbReference>
<feature type="domain" description="Carrier" evidence="5">
    <location>
        <begin position="994"/>
        <end position="1068"/>
    </location>
</feature>
<reference evidence="6 7" key="1">
    <citation type="journal article" date="2015" name="Antonie Van Leeuwenhoek">
        <title>Streptomyces klenkii sp. nov., isolated from deep marine sediment.</title>
        <authorList>
            <person name="Veyisoglu A."/>
            <person name="Sahin N."/>
        </authorList>
    </citation>
    <scope>NUCLEOTIDE SEQUENCE [LARGE SCALE GENOMIC DNA]</scope>
    <source>
        <strain evidence="6 7">KCTC 29202</strain>
    </source>
</reference>
<dbReference type="GO" id="GO:0031177">
    <property type="term" value="F:phosphopantetheine binding"/>
    <property type="evidence" value="ECO:0007669"/>
    <property type="project" value="InterPro"/>
</dbReference>
<evidence type="ECO:0000256" key="2">
    <source>
        <dbReference type="ARBA" id="ARBA00022450"/>
    </source>
</evidence>
<dbReference type="InterPro" id="IPR006162">
    <property type="entry name" value="Ppantetheine_attach_site"/>
</dbReference>
<dbReference type="SUPFAM" id="SSF47336">
    <property type="entry name" value="ACP-like"/>
    <property type="match status" value="2"/>
</dbReference>
<evidence type="ECO:0000259" key="5">
    <source>
        <dbReference type="PROSITE" id="PS50075"/>
    </source>
</evidence>
<dbReference type="Pfam" id="PF00668">
    <property type="entry name" value="Condensation"/>
    <property type="match status" value="2"/>
</dbReference>
<evidence type="ECO:0000256" key="3">
    <source>
        <dbReference type="ARBA" id="ARBA00022553"/>
    </source>
</evidence>
<dbReference type="FunFam" id="2.30.38.10:FF:000001">
    <property type="entry name" value="Non-ribosomal peptide synthetase PvdI"/>
    <property type="match status" value="1"/>
</dbReference>
<feature type="domain" description="Carrier" evidence="5">
    <location>
        <begin position="2088"/>
        <end position="2163"/>
    </location>
</feature>
<dbReference type="PANTHER" id="PTHR45527">
    <property type="entry name" value="NONRIBOSOMAL PEPTIDE SYNTHETASE"/>
    <property type="match status" value="1"/>
</dbReference>
<dbReference type="GO" id="GO:0043041">
    <property type="term" value="P:amino acid activation for nonribosomal peptide biosynthetic process"/>
    <property type="evidence" value="ECO:0007669"/>
    <property type="project" value="TreeGrafter"/>
</dbReference>
<dbReference type="InterPro" id="IPR020806">
    <property type="entry name" value="PKS_PP-bd"/>
</dbReference>
<evidence type="ECO:0000256" key="4">
    <source>
        <dbReference type="SAM" id="MobiDB-lite"/>
    </source>
</evidence>
<dbReference type="Gene3D" id="3.30.300.30">
    <property type="match status" value="2"/>
</dbReference>
<sequence length="2464" mass="266807">MPSERSVPLSPYQRDIWLAAMRAPKSPQFNATIAEEFTGPVDVPLLRDCLIRTMERHDAFRLRFGEDDGVPRQWLADVLVADGRPAVDVIDFSSAPDPQAACLAWREKVLRTPIELGDGPLFRVALLRESDTAVHLLIQTHHLVADGRSMDLVHGEATEEYARRARGASATNRAAANGRDAAPSALDAVTGRDDYFASSQHEADRGFHRAELAQMEPSFFARRHDPQAVPDFGRHTFTLPGDVVEHIKESGGSPFAFLAAALGTWLARVHRTSDAVLGMPLLNRRTRAELTTVAQYANTLPLRIEVPDGRPLADVAAQVQNSLTRLQEHQRLPYGEVLRELSAGTGGERRLYDVTLSFMSLKPLKPLAEGIERSGPLHFAPPHDQEALAVYTVSTRGTSDLRVILTYATDVFDEDLPVTSLADHLMSLIEHGLDKPERPAAELPLPAEQERERLQRFARGPQAAFAEDATLPSLFETRAALVPERPAVFPPDGQNALTYAELDARSARIAAALRARGVGPGDRVAVLMARGPHLLPAILGIQRAGGAYVPVDPGHPARRIGFVLADSGAKVVVTDAPLTGGTTLPVPQDVPVCPVQELLNGPDAPVQPATPAPSATARDLAYVIYTSGSTGQPKGVMVEHRSVVNRLAWMQRAYPIGAGDVLLQKTPVSFDVSVWELFWWAIEGAAVALLPPGGEKDPELMLRTVAERGVSVLHFVPSMLGPFLDLLEQDPERLSEARSLRYVFCSGEALPPGRVEQFNRVFAPAGDSAPRLVNLYGPTEAAVDVSVYECPAGPGRTVTRVPIGRPIDNTELYVIGPDGAPQPVGVPGELCIAGVQVARGYLNRPELTREKFTDDPWVLGGRLYRTGDLARWLADGTLEYLGRIDGQVKVRGNRVELGEVQDALARVPGVRDAAVTDHASDGRGTYLVGYYVTEDATDLDGVHLRGQLADQLPESMIPARFVRLDRLPLSPNGKLDRRLLPAPGAVDAETPGAAPRTPEERALAAVWAEVLGVERVGAHDNYYALGGDSLLMLRVRALAERQGLRFALDELMRHPTVAGLAAHVTRQGHRAGPGRTSAPAPEDDGTALPPFALVPDVDRARLQDAEDAFPMSRLQIGLVYHSRREEHSAVYHDVFRYRLATAWDEGRFRHAFDRLTARHPALRSSFDLGGFSEPLQIVHPSAPGGLDVADLRGSTPEAAEAAIGAHVEERRYHRYDFEQAPLYLFRAHVRDEAVELVFSFHHALLDGGSVANLLRELLQDYQHALGAAIGPVPDALPPGPAHHVREERAAQADPAAREHWRHTLEGAEVLRLDGFAPAETPRGDGHVVHHAVFPDDLAQEVRNLARQHALPVKSVLLAAHCLTLRLFSGLDEFTTGLITHGRPEREDAERMAGLFLNTLPVRVGDARTGAPGSWLEVVRELFRQEREAHAHRRYPLSAIQEDHGGTVLHTAFNYVHFHVLAQVLSLPGLRLESFTTWEETDFQLLVNAFTDPVDGRMGLRVDGGGQGITPSQAELFARTFTAVLHRIATRPEEAPDFAFLAEPDTALLAAPQGTASGPAATQDVVSLFGRQADRTPDAVAVSAHDGAWTYRELREMSERVARRLLVLGTRTGDRIGLATGRSRETIAAVLGIAKAGAACVPLDPSYPAARLAAMVEEARPARIIARETDAGLVPDPGLLLPAESLLDPPAESLPDPEDNRTAARELPAAIDPADGAYVLFTSGSTGRPKGVAMPHRSLAGLVGWQTLAASAAPGGKTAQYAPLSFDVSFQEIYSTLCSGGTLRLVTEDERRDMPALLRLLDREEVERVFLPYVALQQLAEASAALGLVPRRLRIIVSSGEQLRVTDEIRALLAALPGAVLENQYGPTESHVVTRHTMTGDPAAFPLLVPIGTPVEGTEVHVLDERGRPVPVGVKGELYLGGTVLADGYLGDPALTDERFVQMATPAGERRLYRTGDLALVLPDGALHYAGRADSQVKVRGYRVEPAEAELALTELAARHPEAHVREAAVVARKDAGGQTALVAFLVGDADRTDTRLLSTELRSALPDFMVPTHWEWLPALPLTPSGKRDDRALRALPLSRTGSSGGTPPRDAHERALVEMLADLLGTGPVGIHDDIFACGATSITVMRLVVLIEQRYKIAIPLSRFIAAPTVAALAELLRSGHAAAAFDPLVPIRTSGDRQPLFLTHPMGGNVLCYLPLSRHLPDDQPLYAFQAAGAEPGTEPLRTLPEIAASYIEAMRRVQPQGPYRVGGWSFGGFVAFEMARQLQAAGEEISQVVLLDTVAVGPGAQRGAYSDEALLGWFFWELLWLHRGGSSPMAVVPDELTTLDEKFSFIADLAAREGVLPADGADALVRRLFRVYAANWRATVEHRPAPTDQDIVLLRAVEPLPEVLRSMHGAAGTRYTDPANGWREVTTGAVHVVPVPGDHLTIMEEPHVADVARAIAELTDTVTAPSGPTRSTPKGH</sequence>
<keyword evidence="7" id="KW-1185">Reference proteome</keyword>
<dbReference type="InterPro" id="IPR042099">
    <property type="entry name" value="ANL_N_sf"/>
</dbReference>
<dbReference type="EMBL" id="RBAM01000006">
    <property type="protein sequence ID" value="RKN71779.1"/>
    <property type="molecule type" value="Genomic_DNA"/>
</dbReference>
<dbReference type="GO" id="GO:0008610">
    <property type="term" value="P:lipid biosynthetic process"/>
    <property type="evidence" value="ECO:0007669"/>
    <property type="project" value="UniProtKB-ARBA"/>
</dbReference>
<dbReference type="PROSITE" id="PS00455">
    <property type="entry name" value="AMP_BINDING"/>
    <property type="match status" value="2"/>
</dbReference>
<dbReference type="FunFam" id="3.40.50.12780:FF:000012">
    <property type="entry name" value="Non-ribosomal peptide synthetase"/>
    <property type="match status" value="1"/>
</dbReference>
<dbReference type="InterPro" id="IPR020845">
    <property type="entry name" value="AMP-binding_CS"/>
</dbReference>
<dbReference type="Gene3D" id="3.40.50.1820">
    <property type="entry name" value="alpha/beta hydrolase"/>
    <property type="match status" value="1"/>
</dbReference>
<organism evidence="6 7">
    <name type="scientific">Streptomyces klenkii</name>
    <dbReference type="NCBI Taxonomy" id="1420899"/>
    <lineage>
        <taxon>Bacteria</taxon>
        <taxon>Bacillati</taxon>
        <taxon>Actinomycetota</taxon>
        <taxon>Actinomycetes</taxon>
        <taxon>Kitasatosporales</taxon>
        <taxon>Streptomycetaceae</taxon>
        <taxon>Streptomyces</taxon>
    </lineage>
</organism>
<dbReference type="Gene3D" id="3.40.50.12780">
    <property type="entry name" value="N-terminal domain of ligase-like"/>
    <property type="match status" value="1"/>
</dbReference>
<dbReference type="GO" id="GO:0005829">
    <property type="term" value="C:cytosol"/>
    <property type="evidence" value="ECO:0007669"/>
    <property type="project" value="TreeGrafter"/>
</dbReference>
<dbReference type="Pfam" id="PF00501">
    <property type="entry name" value="AMP-binding"/>
    <property type="match status" value="2"/>
</dbReference>
<dbReference type="RefSeq" id="WP_120756388.1">
    <property type="nucleotide sequence ID" value="NZ_RBAM01000006.1"/>
</dbReference>
<dbReference type="FunFam" id="3.40.50.980:FF:000002">
    <property type="entry name" value="Enterobactin synthetase component F"/>
    <property type="match status" value="1"/>
</dbReference>
<gene>
    <name evidence="6" type="ORF">D7231_15650</name>
</gene>
<evidence type="ECO:0000313" key="7">
    <source>
        <dbReference type="Proteomes" id="UP000270343"/>
    </source>
</evidence>
<proteinExistence type="predicted"/>
<keyword evidence="3" id="KW-0597">Phosphoprotein</keyword>
<dbReference type="GO" id="GO:0017000">
    <property type="term" value="P:antibiotic biosynthetic process"/>
    <property type="evidence" value="ECO:0007669"/>
    <property type="project" value="UniProtKB-ARBA"/>
</dbReference>
<dbReference type="FunFam" id="1.10.1200.10:FF:000005">
    <property type="entry name" value="Nonribosomal peptide synthetase 1"/>
    <property type="match status" value="1"/>
</dbReference>
<comment type="cofactor">
    <cofactor evidence="1">
        <name>pantetheine 4'-phosphate</name>
        <dbReference type="ChEBI" id="CHEBI:47942"/>
    </cofactor>
</comment>
<dbReference type="InterPro" id="IPR020802">
    <property type="entry name" value="TesA-like"/>
</dbReference>
<dbReference type="GO" id="GO:0044550">
    <property type="term" value="P:secondary metabolite biosynthetic process"/>
    <property type="evidence" value="ECO:0007669"/>
    <property type="project" value="TreeGrafter"/>
</dbReference>
<dbReference type="InterPro" id="IPR001242">
    <property type="entry name" value="Condensation_dom"/>
</dbReference>
<dbReference type="Gene3D" id="3.30.559.30">
    <property type="entry name" value="Nonribosomal peptide synthetase, condensation domain"/>
    <property type="match status" value="2"/>
</dbReference>
<keyword evidence="2" id="KW-0596">Phosphopantetheine</keyword>
<dbReference type="SMART" id="SM00823">
    <property type="entry name" value="PKS_PP"/>
    <property type="match status" value="2"/>
</dbReference>
<dbReference type="Gene3D" id="1.10.1200.10">
    <property type="entry name" value="ACP-like"/>
    <property type="match status" value="2"/>
</dbReference>
<dbReference type="InterPro" id="IPR010071">
    <property type="entry name" value="AA_adenyl_dom"/>
</dbReference>
<dbReference type="CDD" id="cd05930">
    <property type="entry name" value="A_NRPS"/>
    <property type="match status" value="1"/>
</dbReference>
<dbReference type="InterPro" id="IPR000873">
    <property type="entry name" value="AMP-dep_synth/lig_dom"/>
</dbReference>
<dbReference type="GO" id="GO:0003824">
    <property type="term" value="F:catalytic activity"/>
    <property type="evidence" value="ECO:0007669"/>
    <property type="project" value="InterPro"/>
</dbReference>
<name>A0A3B0BHV3_9ACTN</name>
<feature type="region of interest" description="Disordered" evidence="4">
    <location>
        <begin position="1065"/>
        <end position="1084"/>
    </location>
</feature>
<dbReference type="PROSITE" id="PS50075">
    <property type="entry name" value="CARRIER"/>
    <property type="match status" value="2"/>
</dbReference>
<evidence type="ECO:0000313" key="6">
    <source>
        <dbReference type="EMBL" id="RKN71779.1"/>
    </source>
</evidence>
<dbReference type="InterPro" id="IPR029058">
    <property type="entry name" value="AB_hydrolase_fold"/>
</dbReference>
<comment type="caution">
    <text evidence="6">The sequence shown here is derived from an EMBL/GenBank/DDBJ whole genome shotgun (WGS) entry which is preliminary data.</text>
</comment>
<dbReference type="SMART" id="SM00824">
    <property type="entry name" value="PKS_TE"/>
    <property type="match status" value="1"/>
</dbReference>
<dbReference type="FunFam" id="3.40.50.980:FF:000001">
    <property type="entry name" value="Non-ribosomal peptide synthetase"/>
    <property type="match status" value="1"/>
</dbReference>
<dbReference type="InterPro" id="IPR025110">
    <property type="entry name" value="AMP-bd_C"/>
</dbReference>
<dbReference type="InterPro" id="IPR001031">
    <property type="entry name" value="Thioesterase"/>
</dbReference>
<dbReference type="SUPFAM" id="SSF53474">
    <property type="entry name" value="alpha/beta-Hydrolases"/>
    <property type="match status" value="1"/>
</dbReference>